<proteinExistence type="predicted"/>
<feature type="signal peptide" evidence="2">
    <location>
        <begin position="1"/>
        <end position="18"/>
    </location>
</feature>
<evidence type="ECO:0000313" key="3">
    <source>
        <dbReference type="EMBL" id="JAP76475.1"/>
    </source>
</evidence>
<sequence length="410" mass="43185">MRASFVITLILTASLVYAQEAGTTKAGAFYNAGGSLGPNSVDDAAGFENIDSGEISATSGANEVERSFSGANFQPGLGAAPGIGARFFTDGDGLEAGHTSGHGYFNPGRESPDFPVNLGESPSEQAFTASMPYEQLRSPTGHAIVGTGRSSAGNPDIPEEPKPRNVFETGSASQDPESASVYSPLVSETAPFGLTSESAEPSDSTDLRIPMSNGNTEDSDGPNDVLVGEHFRRRPQLDEARGLSFFPAKSPTEQDGGAEVYGSLPSYIRPSQFEDDVAIPRGGRFEDSGSDYTTGVRFSIQPDAGDSLESHTTYDDNGFFDFESPNSVEENSGGTGRHIFGPSDGLESSLDVNDVLGAEGNVARYSAVHRSETPNYSVFVISRPGGDSDPSDSREAPEPRKSIVVLQSHR</sequence>
<accession>A0A131YDB4</accession>
<protein>
    <submittedName>
        <fullName evidence="3">Uncharacterized protein</fullName>
    </submittedName>
</protein>
<dbReference type="EMBL" id="GEDV01012082">
    <property type="protein sequence ID" value="JAP76475.1"/>
    <property type="molecule type" value="Transcribed_RNA"/>
</dbReference>
<organism evidence="3">
    <name type="scientific">Rhipicephalus appendiculatus</name>
    <name type="common">Brown ear tick</name>
    <dbReference type="NCBI Taxonomy" id="34631"/>
    <lineage>
        <taxon>Eukaryota</taxon>
        <taxon>Metazoa</taxon>
        <taxon>Ecdysozoa</taxon>
        <taxon>Arthropoda</taxon>
        <taxon>Chelicerata</taxon>
        <taxon>Arachnida</taxon>
        <taxon>Acari</taxon>
        <taxon>Parasitiformes</taxon>
        <taxon>Ixodida</taxon>
        <taxon>Ixodoidea</taxon>
        <taxon>Ixodidae</taxon>
        <taxon>Rhipicephalinae</taxon>
        <taxon>Rhipicephalus</taxon>
        <taxon>Rhipicephalus</taxon>
    </lineage>
</organism>
<evidence type="ECO:0000256" key="2">
    <source>
        <dbReference type="SAM" id="SignalP"/>
    </source>
</evidence>
<feature type="chain" id="PRO_5007284707" evidence="2">
    <location>
        <begin position="19"/>
        <end position="410"/>
    </location>
</feature>
<keyword evidence="2" id="KW-0732">Signal</keyword>
<feature type="compositionally biased region" description="Polar residues" evidence="1">
    <location>
        <begin position="195"/>
        <end position="204"/>
    </location>
</feature>
<feature type="compositionally biased region" description="Basic and acidic residues" evidence="1">
    <location>
        <begin position="391"/>
        <end position="401"/>
    </location>
</feature>
<reference evidence="3" key="1">
    <citation type="journal article" date="2016" name="Ticks Tick Borne Dis.">
        <title>De novo assembly and annotation of the salivary gland transcriptome of Rhipicephalus appendiculatus male and female ticks during blood feeding.</title>
        <authorList>
            <person name="de Castro M.H."/>
            <person name="de Klerk D."/>
            <person name="Pienaar R."/>
            <person name="Latif A.A."/>
            <person name="Rees D.J."/>
            <person name="Mans B.J."/>
        </authorList>
    </citation>
    <scope>NUCLEOTIDE SEQUENCE</scope>
    <source>
        <tissue evidence="3">Salivary glands</tissue>
    </source>
</reference>
<feature type="compositionally biased region" description="Polar residues" evidence="1">
    <location>
        <begin position="168"/>
        <end position="181"/>
    </location>
</feature>
<evidence type="ECO:0000256" key="1">
    <source>
        <dbReference type="SAM" id="MobiDB-lite"/>
    </source>
</evidence>
<feature type="region of interest" description="Disordered" evidence="1">
    <location>
        <begin position="378"/>
        <end position="410"/>
    </location>
</feature>
<feature type="region of interest" description="Disordered" evidence="1">
    <location>
        <begin position="140"/>
        <end position="223"/>
    </location>
</feature>
<name>A0A131YDB4_RHIAP</name>
<dbReference type="AlphaFoldDB" id="A0A131YDB4"/>